<evidence type="ECO:0000313" key="3">
    <source>
        <dbReference type="Proteomes" id="UP000837857"/>
    </source>
</evidence>
<evidence type="ECO:0000313" key="2">
    <source>
        <dbReference type="EMBL" id="CAH2043051.1"/>
    </source>
</evidence>
<accession>A0ABN8HYT9</accession>
<dbReference type="Proteomes" id="UP000837857">
    <property type="component" value="Chromosome 15"/>
</dbReference>
<feature type="domain" description="STING ligand-binding" evidence="1">
    <location>
        <begin position="124"/>
        <end position="190"/>
    </location>
</feature>
<name>A0ABN8HYT9_9NEOP</name>
<dbReference type="EMBL" id="OW152827">
    <property type="protein sequence ID" value="CAH2043051.1"/>
    <property type="molecule type" value="Genomic_DNA"/>
</dbReference>
<reference evidence="2" key="1">
    <citation type="submission" date="2022-03" db="EMBL/GenBank/DDBJ databases">
        <authorList>
            <person name="Martin H S."/>
        </authorList>
    </citation>
    <scope>NUCLEOTIDE SEQUENCE</scope>
</reference>
<dbReference type="Pfam" id="PF15009">
    <property type="entry name" value="STING_LBD"/>
    <property type="match status" value="1"/>
</dbReference>
<dbReference type="InterPro" id="IPR055432">
    <property type="entry name" value="STING_LBD"/>
</dbReference>
<proteinExistence type="predicted"/>
<keyword evidence="3" id="KW-1185">Reference proteome</keyword>
<protein>
    <recommendedName>
        <fullName evidence="1">STING ligand-binding domain-containing protein</fullName>
    </recommendedName>
</protein>
<evidence type="ECO:0000259" key="1">
    <source>
        <dbReference type="Pfam" id="PF15009"/>
    </source>
</evidence>
<sequence length="216" mass="24308">MMDKSVKVYVMQTILFGAILVGRHGLNLRPEWSTAVARYVIYMLILKGSKGLCSLAYTAIRSNQPPSLRTVINNRNSLILFAASLLVVLYSEQKLLEEDFILWVIAYLIKKYSELEQVAAIIPYGVGMACNYFEGYLALVIPSDGASFVGFDDNVERYAAKQGVVFPVKKLFIIITKSLHCPPDLKHFNKRNREDLPYLEACRSPAPSRARLELVA</sequence>
<feature type="non-terminal residue" evidence="2">
    <location>
        <position position="216"/>
    </location>
</feature>
<gene>
    <name evidence="2" type="ORF">IPOD504_LOCUS4124</name>
</gene>
<organism evidence="2 3">
    <name type="scientific">Iphiclides podalirius</name>
    <name type="common">scarce swallowtail</name>
    <dbReference type="NCBI Taxonomy" id="110791"/>
    <lineage>
        <taxon>Eukaryota</taxon>
        <taxon>Metazoa</taxon>
        <taxon>Ecdysozoa</taxon>
        <taxon>Arthropoda</taxon>
        <taxon>Hexapoda</taxon>
        <taxon>Insecta</taxon>
        <taxon>Pterygota</taxon>
        <taxon>Neoptera</taxon>
        <taxon>Endopterygota</taxon>
        <taxon>Lepidoptera</taxon>
        <taxon>Glossata</taxon>
        <taxon>Ditrysia</taxon>
        <taxon>Papilionoidea</taxon>
        <taxon>Papilionidae</taxon>
        <taxon>Papilioninae</taxon>
        <taxon>Iphiclides</taxon>
    </lineage>
</organism>